<feature type="domain" description="MADS-box" evidence="6">
    <location>
        <begin position="3"/>
        <end position="63"/>
    </location>
</feature>
<dbReference type="AlphaFoldDB" id="A0A8I6Z062"/>
<keyword evidence="5" id="KW-0539">Nucleus</keyword>
<evidence type="ECO:0000256" key="1">
    <source>
        <dbReference type="ARBA" id="ARBA00004123"/>
    </source>
</evidence>
<dbReference type="SMR" id="A0A8I6Z062"/>
<reference evidence="7" key="2">
    <citation type="submission" date="2020-10" db="EMBL/GenBank/DDBJ databases">
        <authorList>
            <person name="Scholz U."/>
            <person name="Mascher M."/>
            <person name="Fiebig A."/>
        </authorList>
    </citation>
    <scope>NUCLEOTIDE SEQUENCE [LARGE SCALE GENOMIC DNA]</scope>
    <source>
        <strain evidence="7">cv. Morex</strain>
    </source>
</reference>
<dbReference type="OrthoDB" id="672930at2759"/>
<proteinExistence type="predicted"/>
<dbReference type="EnsemblPlants" id="HORVU.MOREX.r3.7HG0658170.1">
    <property type="protein sequence ID" value="HORVU.MOREX.r3.7HG0658170.1.CDS1"/>
    <property type="gene ID" value="HORVU.MOREX.r3.7HG0658170"/>
</dbReference>
<evidence type="ECO:0000313" key="7">
    <source>
        <dbReference type="EnsemblPlants" id="HORVU.MOREX.r3.7HG0658170.1.CDS1"/>
    </source>
</evidence>
<comment type="subcellular location">
    <subcellularLocation>
        <location evidence="1">Nucleus</location>
    </subcellularLocation>
</comment>
<protein>
    <recommendedName>
        <fullName evidence="6">MADS-box domain-containing protein</fullName>
    </recommendedName>
</protein>
<reference evidence="7" key="3">
    <citation type="submission" date="2022-01" db="UniProtKB">
        <authorList>
            <consortium name="EnsemblPlants"/>
        </authorList>
    </citation>
    <scope>IDENTIFICATION</scope>
    <source>
        <strain evidence="7">subsp. vulgare</strain>
    </source>
</reference>
<keyword evidence="8" id="KW-1185">Reference proteome</keyword>
<evidence type="ECO:0000256" key="5">
    <source>
        <dbReference type="ARBA" id="ARBA00023242"/>
    </source>
</evidence>
<dbReference type="PROSITE" id="PS50066">
    <property type="entry name" value="MADS_BOX_2"/>
    <property type="match status" value="1"/>
</dbReference>
<dbReference type="PRINTS" id="PR00404">
    <property type="entry name" value="MADSDOMAIN"/>
</dbReference>
<dbReference type="Proteomes" id="UP000011116">
    <property type="component" value="Chromosome 7H"/>
</dbReference>
<keyword evidence="4" id="KW-0804">Transcription</keyword>
<accession>A0A8I6Z062</accession>
<evidence type="ECO:0000313" key="8">
    <source>
        <dbReference type="Proteomes" id="UP000011116"/>
    </source>
</evidence>
<dbReference type="SUPFAM" id="SSF55455">
    <property type="entry name" value="SRF-like"/>
    <property type="match status" value="1"/>
</dbReference>
<dbReference type="GO" id="GO:0005634">
    <property type="term" value="C:nucleus"/>
    <property type="evidence" value="ECO:0007669"/>
    <property type="project" value="UniProtKB-SubCell"/>
</dbReference>
<evidence type="ECO:0000256" key="3">
    <source>
        <dbReference type="ARBA" id="ARBA00023125"/>
    </source>
</evidence>
<evidence type="ECO:0000256" key="4">
    <source>
        <dbReference type="ARBA" id="ARBA00023163"/>
    </source>
</evidence>
<evidence type="ECO:0000256" key="2">
    <source>
        <dbReference type="ARBA" id="ARBA00023015"/>
    </source>
</evidence>
<keyword evidence="2" id="KW-0805">Transcription regulation</keyword>
<keyword evidence="3" id="KW-0238">DNA-binding</keyword>
<dbReference type="Gene3D" id="3.40.1810.10">
    <property type="entry name" value="Transcription factor, MADS-box"/>
    <property type="match status" value="1"/>
</dbReference>
<dbReference type="InterPro" id="IPR050142">
    <property type="entry name" value="MADS-box/MEF2_TF"/>
</dbReference>
<sequence>MPRKDRRSVIAYVEDDKERDVTFFKRRGGLFKSAADLSVVTGARVAVVLETETEKMHSFGTPSANPIADAFLSGAPLEILLADEATTTRIAQLQSEVARLDLNCMREYKENQLSIEHMKKVQEEFPGMTANLIFSKEEDLDLEDLENLSNEISRVHDNIGHRLPPLRHGRKSMTGGASMIQNMLPSSCVPSDRMKTIPSSVHSMWSHHLPQYQVCLYPLPSSPRHTVAPHFPQVPAMIHSSPSASVPQLDTEIQTTPNQAHELPPPQDITVKDYVSPCNLVNPQNNLKPNSTTGYNLEASPLLSYSGGIDFTIDGPFGYESWGHAPPEQPFYNGFVDMGAYLGYNGVDVGQSSMGNDGCVNAPQKSSSS</sequence>
<dbReference type="Gramene" id="HORVU.MOREX.r3.7HG0658170.1">
    <property type="protein sequence ID" value="HORVU.MOREX.r3.7HG0658170.1.CDS1"/>
    <property type="gene ID" value="HORVU.MOREX.r3.7HG0658170"/>
</dbReference>
<dbReference type="RefSeq" id="XP_044961882.1">
    <property type="nucleotide sequence ID" value="XM_045105947.1"/>
</dbReference>
<dbReference type="PANTHER" id="PTHR48019">
    <property type="entry name" value="SERUM RESPONSE FACTOR HOMOLOG"/>
    <property type="match status" value="1"/>
</dbReference>
<dbReference type="Pfam" id="PF00319">
    <property type="entry name" value="SRF-TF"/>
    <property type="match status" value="1"/>
</dbReference>
<dbReference type="GO" id="GO:0046983">
    <property type="term" value="F:protein dimerization activity"/>
    <property type="evidence" value="ECO:0007669"/>
    <property type="project" value="InterPro"/>
</dbReference>
<name>A0A8I6Z062_HORVV</name>
<dbReference type="InterPro" id="IPR002100">
    <property type="entry name" value="TF_MADSbox"/>
</dbReference>
<dbReference type="InterPro" id="IPR033897">
    <property type="entry name" value="SRF-like_MADS-box"/>
</dbReference>
<dbReference type="GO" id="GO:0000981">
    <property type="term" value="F:DNA-binding transcription factor activity, RNA polymerase II-specific"/>
    <property type="evidence" value="ECO:0007669"/>
    <property type="project" value="InterPro"/>
</dbReference>
<reference evidence="8" key="1">
    <citation type="journal article" date="2012" name="Nature">
        <title>A physical, genetic and functional sequence assembly of the barley genome.</title>
        <authorList>
            <consortium name="The International Barley Genome Sequencing Consortium"/>
            <person name="Mayer K.F."/>
            <person name="Waugh R."/>
            <person name="Brown J.W."/>
            <person name="Schulman A."/>
            <person name="Langridge P."/>
            <person name="Platzer M."/>
            <person name="Fincher G.B."/>
            <person name="Muehlbauer G.J."/>
            <person name="Sato K."/>
            <person name="Close T.J."/>
            <person name="Wise R.P."/>
            <person name="Stein N."/>
        </authorList>
    </citation>
    <scope>NUCLEOTIDE SEQUENCE [LARGE SCALE GENOMIC DNA]</scope>
    <source>
        <strain evidence="8">cv. Morex</strain>
    </source>
</reference>
<organism evidence="7 8">
    <name type="scientific">Hordeum vulgare subsp. vulgare</name>
    <name type="common">Domesticated barley</name>
    <dbReference type="NCBI Taxonomy" id="112509"/>
    <lineage>
        <taxon>Eukaryota</taxon>
        <taxon>Viridiplantae</taxon>
        <taxon>Streptophyta</taxon>
        <taxon>Embryophyta</taxon>
        <taxon>Tracheophyta</taxon>
        <taxon>Spermatophyta</taxon>
        <taxon>Magnoliopsida</taxon>
        <taxon>Liliopsida</taxon>
        <taxon>Poales</taxon>
        <taxon>Poaceae</taxon>
        <taxon>BOP clade</taxon>
        <taxon>Pooideae</taxon>
        <taxon>Triticodae</taxon>
        <taxon>Triticeae</taxon>
        <taxon>Hordeinae</taxon>
        <taxon>Hordeum</taxon>
    </lineage>
</organism>
<dbReference type="CDD" id="cd00266">
    <property type="entry name" value="MADS_SRF_like"/>
    <property type="match status" value="1"/>
</dbReference>
<dbReference type="GO" id="GO:0000987">
    <property type="term" value="F:cis-regulatory region sequence-specific DNA binding"/>
    <property type="evidence" value="ECO:0007669"/>
    <property type="project" value="InterPro"/>
</dbReference>
<dbReference type="KEGG" id="hvg:123413000"/>
<dbReference type="GeneID" id="123413000"/>
<evidence type="ECO:0000259" key="6">
    <source>
        <dbReference type="PROSITE" id="PS50066"/>
    </source>
</evidence>
<gene>
    <name evidence="7" type="primary">LOC123413000</name>
</gene>
<dbReference type="InterPro" id="IPR036879">
    <property type="entry name" value="TF_MADSbox_sf"/>
</dbReference>
<dbReference type="GO" id="GO:0045944">
    <property type="term" value="P:positive regulation of transcription by RNA polymerase II"/>
    <property type="evidence" value="ECO:0007669"/>
    <property type="project" value="InterPro"/>
</dbReference>
<dbReference type="SMART" id="SM00432">
    <property type="entry name" value="MADS"/>
    <property type="match status" value="1"/>
</dbReference>